<evidence type="ECO:0000313" key="7">
    <source>
        <dbReference type="EMBL" id="CDZ99529.1"/>
    </source>
</evidence>
<dbReference type="InterPro" id="IPR019991">
    <property type="entry name" value="GTP-bd_ribosome_bgen"/>
</dbReference>
<dbReference type="InterPro" id="IPR006073">
    <property type="entry name" value="GTP-bd"/>
</dbReference>
<evidence type="ECO:0000256" key="5">
    <source>
        <dbReference type="PIRSR" id="PIRSR006230-1"/>
    </source>
</evidence>
<evidence type="ECO:0000259" key="6">
    <source>
        <dbReference type="Pfam" id="PF01926"/>
    </source>
</evidence>
<dbReference type="InterPro" id="IPR023179">
    <property type="entry name" value="GTP-bd_ortho_bundle_sf"/>
</dbReference>
<evidence type="ECO:0000256" key="4">
    <source>
        <dbReference type="PIRNR" id="PIRNR006230"/>
    </source>
</evidence>
<dbReference type="RefSeq" id="WP_035808120.1">
    <property type="nucleotide sequence ID" value="NZ_CCSE01000001.1"/>
</dbReference>
<dbReference type="Proteomes" id="UP000044136">
    <property type="component" value="Unassembled WGS sequence"/>
</dbReference>
<dbReference type="CDD" id="cd00882">
    <property type="entry name" value="Ras_like_GTPase"/>
    <property type="match status" value="1"/>
</dbReference>
<keyword evidence="8" id="KW-1185">Reference proteome</keyword>
<feature type="binding site" evidence="5">
    <location>
        <position position="174"/>
    </location>
    <ligand>
        <name>GTP</name>
        <dbReference type="ChEBI" id="CHEBI:37565"/>
    </ligand>
</feature>
<proteinExistence type="inferred from homology"/>
<dbReference type="eggNOG" id="COG1161">
    <property type="taxonomic scope" value="Bacteria"/>
</dbReference>
<dbReference type="PRINTS" id="PR00326">
    <property type="entry name" value="GTP1OBG"/>
</dbReference>
<feature type="domain" description="G" evidence="6">
    <location>
        <begin position="123"/>
        <end position="202"/>
    </location>
</feature>
<dbReference type="InterPro" id="IPR027417">
    <property type="entry name" value="P-loop_NTPase"/>
</dbReference>
<feature type="binding site" evidence="5">
    <location>
        <begin position="130"/>
        <end position="135"/>
    </location>
    <ligand>
        <name>GTP</name>
        <dbReference type="ChEBI" id="CHEBI:37565"/>
    </ligand>
</feature>
<reference evidence="7 8" key="1">
    <citation type="submission" date="2014-07" db="EMBL/GenBank/DDBJ databases">
        <authorList>
            <person name="Urmite Genomes Urmite Genomes"/>
        </authorList>
    </citation>
    <scope>NUCLEOTIDE SEQUENCE [LARGE SCALE GENOMIC DNA]</scope>
    <source>
        <strain evidence="7 8">13MG44_air</strain>
    </source>
</reference>
<sequence>MSINWFPGHMAKARRQIEESLKKVDVVIEILDARIPYASKNPMLDHVIGDKPRVVVLNKKDMANGKETDRWIARLKAEGVYPVALNGKEPNVLKKIENTVVEATREIFERMERKGINPRAIRAMIVGIPNVGKSTIINNIAKRKVAKTGNTPGVTKAQQWIKAGTKMELLDTPGVLWPKFEDASIGQKLSLTGAIKDNVVNLDDIAIYALKFMQTHHLEGLNKFYNINIDANTEIVEIFDAIGRSRGFKMSGNEIDYERVTERVIYDTRDAKIGKLTFDFAQEEE</sequence>
<name>A0A078LZU2_9STAP</name>
<dbReference type="HOGENOM" id="CLU_011106_1_0_9"/>
<dbReference type="Gene3D" id="3.40.50.300">
    <property type="entry name" value="P-loop containing nucleotide triphosphate hydrolases"/>
    <property type="match status" value="1"/>
</dbReference>
<dbReference type="SUPFAM" id="SSF52540">
    <property type="entry name" value="P-loop containing nucleoside triphosphate hydrolases"/>
    <property type="match status" value="1"/>
</dbReference>
<dbReference type="FunFam" id="3.40.50.300:FF:000590">
    <property type="entry name" value="Ribosome biogenesis GTPase A"/>
    <property type="match status" value="1"/>
</dbReference>
<organism evidence="7 8">
    <name type="scientific">Jeotgalicoccus saudimassiliensis</name>
    <dbReference type="NCBI Taxonomy" id="1461582"/>
    <lineage>
        <taxon>Bacteria</taxon>
        <taxon>Bacillati</taxon>
        <taxon>Bacillota</taxon>
        <taxon>Bacilli</taxon>
        <taxon>Bacillales</taxon>
        <taxon>Staphylococcaceae</taxon>
        <taxon>Jeotgalicoccus</taxon>
    </lineage>
</organism>
<dbReference type="GO" id="GO:0006412">
    <property type="term" value="P:translation"/>
    <property type="evidence" value="ECO:0007669"/>
    <property type="project" value="TreeGrafter"/>
</dbReference>
<comment type="subcellular location">
    <subcellularLocation>
        <location evidence="4">Cytoplasm</location>
    </subcellularLocation>
</comment>
<evidence type="ECO:0000256" key="3">
    <source>
        <dbReference type="ARBA" id="ARBA00023134"/>
    </source>
</evidence>
<comment type="function">
    <text evidence="4">Required for a late step of 50S ribosomal subunit assembly. Has GTPase activity.</text>
</comment>
<evidence type="ECO:0000256" key="1">
    <source>
        <dbReference type="ARBA" id="ARBA00014898"/>
    </source>
</evidence>
<dbReference type="OrthoDB" id="9779790at2"/>
<accession>A0A078LZU2</accession>
<dbReference type="PIRSF" id="PIRSF006230">
    <property type="entry name" value="MG442"/>
    <property type="match status" value="1"/>
</dbReference>
<dbReference type="GO" id="GO:0005525">
    <property type="term" value="F:GTP binding"/>
    <property type="evidence" value="ECO:0007669"/>
    <property type="project" value="UniProtKB-KW"/>
</dbReference>
<keyword evidence="3 4" id="KW-0342">GTP-binding</keyword>
<gene>
    <name evidence="7" type="primary">rbgA_1</name>
    <name evidence="7" type="ORF">BN1048_00517</name>
</gene>
<dbReference type="PANTHER" id="PTHR45782:SF4">
    <property type="entry name" value="MITOCHONDRIAL RIBOSOME-ASSOCIATED GTPASE 1"/>
    <property type="match status" value="1"/>
</dbReference>
<dbReference type="STRING" id="1461582.BN1048_00517"/>
<dbReference type="PANTHER" id="PTHR45782">
    <property type="entry name" value="MITOCHONDRIAL RIBOSOME-ASSOCIATED GTPASE 1"/>
    <property type="match status" value="1"/>
</dbReference>
<feature type="binding site" evidence="5">
    <location>
        <begin position="58"/>
        <end position="61"/>
    </location>
    <ligand>
        <name>GTP</name>
        <dbReference type="ChEBI" id="CHEBI:37565"/>
    </ligand>
</feature>
<evidence type="ECO:0000313" key="8">
    <source>
        <dbReference type="Proteomes" id="UP000044136"/>
    </source>
</evidence>
<dbReference type="Pfam" id="PF01926">
    <property type="entry name" value="MMR_HSR1"/>
    <property type="match status" value="1"/>
</dbReference>
<comment type="similarity">
    <text evidence="4">Belongs to the TRAFAC class YlqF/YawG GTPase family. MTG1 subfamily.</text>
</comment>
<protein>
    <recommendedName>
        <fullName evidence="1 4">Ribosome biogenesis GTPase A</fullName>
    </recommendedName>
</protein>
<dbReference type="EMBL" id="CCSE01000001">
    <property type="protein sequence ID" value="CDZ99529.1"/>
    <property type="molecule type" value="Genomic_DNA"/>
</dbReference>
<dbReference type="GO" id="GO:0003924">
    <property type="term" value="F:GTPase activity"/>
    <property type="evidence" value="ECO:0007669"/>
    <property type="project" value="TreeGrafter"/>
</dbReference>
<keyword evidence="4" id="KW-0963">Cytoplasm</keyword>
<dbReference type="Gene3D" id="1.10.1580.10">
    <property type="match status" value="1"/>
</dbReference>
<dbReference type="InterPro" id="IPR016478">
    <property type="entry name" value="GTPase_MTG1"/>
</dbReference>
<dbReference type="AlphaFoldDB" id="A0A078LZU2"/>
<keyword evidence="2 4" id="KW-0547">Nucleotide-binding</keyword>
<dbReference type="GO" id="GO:0005737">
    <property type="term" value="C:cytoplasm"/>
    <property type="evidence" value="ECO:0007669"/>
    <property type="project" value="UniProtKB-SubCell"/>
</dbReference>
<evidence type="ECO:0000256" key="2">
    <source>
        <dbReference type="ARBA" id="ARBA00022741"/>
    </source>
</evidence>
<dbReference type="CDD" id="cd01856">
    <property type="entry name" value="YlqF"/>
    <property type="match status" value="1"/>
</dbReference>
<dbReference type="NCBIfam" id="TIGR03596">
    <property type="entry name" value="GTPase_YlqF"/>
    <property type="match status" value="1"/>
</dbReference>